<gene>
    <name evidence="1" type="ORF">SCF082_LOCUS39756</name>
</gene>
<accession>A0ABP0Q730</accession>
<name>A0ABP0Q730_9DINO</name>
<evidence type="ECO:0000313" key="2">
    <source>
        <dbReference type="Proteomes" id="UP001642464"/>
    </source>
</evidence>
<dbReference type="EMBL" id="CAXAMM010039117">
    <property type="protein sequence ID" value="CAK9083784.1"/>
    <property type="molecule type" value="Genomic_DNA"/>
</dbReference>
<organism evidence="1 2">
    <name type="scientific">Durusdinium trenchii</name>
    <dbReference type="NCBI Taxonomy" id="1381693"/>
    <lineage>
        <taxon>Eukaryota</taxon>
        <taxon>Sar</taxon>
        <taxon>Alveolata</taxon>
        <taxon>Dinophyceae</taxon>
        <taxon>Suessiales</taxon>
        <taxon>Symbiodiniaceae</taxon>
        <taxon>Durusdinium</taxon>
    </lineage>
</organism>
<comment type="caution">
    <text evidence="1">The sequence shown here is derived from an EMBL/GenBank/DDBJ whole genome shotgun (WGS) entry which is preliminary data.</text>
</comment>
<protein>
    <submittedName>
        <fullName evidence="1">Uncharacterized protein</fullName>
    </submittedName>
</protein>
<keyword evidence="2" id="KW-1185">Reference proteome</keyword>
<sequence>MKNIHEGLCKRCSNKNSAPYHSSAALAQFPDDDRFKIYKVFKKHVISSADITRGGTKTSASGLVTSKAGKKAISDNIDAHIAELESDIKKEGRSKPTGPKNGNHKDKKKDENKELQKDIKAFLIPNL</sequence>
<dbReference type="Proteomes" id="UP001642464">
    <property type="component" value="Unassembled WGS sequence"/>
</dbReference>
<proteinExistence type="predicted"/>
<reference evidence="1 2" key="1">
    <citation type="submission" date="2024-02" db="EMBL/GenBank/DDBJ databases">
        <authorList>
            <person name="Chen Y."/>
            <person name="Shah S."/>
            <person name="Dougan E. K."/>
            <person name="Thang M."/>
            <person name="Chan C."/>
        </authorList>
    </citation>
    <scope>NUCLEOTIDE SEQUENCE [LARGE SCALE GENOMIC DNA]</scope>
</reference>
<evidence type="ECO:0000313" key="1">
    <source>
        <dbReference type="EMBL" id="CAK9083784.1"/>
    </source>
</evidence>